<evidence type="ECO:0000313" key="1">
    <source>
        <dbReference type="EMBL" id="GEU63957.1"/>
    </source>
</evidence>
<dbReference type="AlphaFoldDB" id="A0A6L2LSN9"/>
<gene>
    <name evidence="1" type="ORF">Tci_035935</name>
</gene>
<keyword evidence="1" id="KW-0808">Transferase</keyword>
<organism evidence="1">
    <name type="scientific">Tanacetum cinerariifolium</name>
    <name type="common">Dalmatian daisy</name>
    <name type="synonym">Chrysanthemum cinerariifolium</name>
    <dbReference type="NCBI Taxonomy" id="118510"/>
    <lineage>
        <taxon>Eukaryota</taxon>
        <taxon>Viridiplantae</taxon>
        <taxon>Streptophyta</taxon>
        <taxon>Embryophyta</taxon>
        <taxon>Tracheophyta</taxon>
        <taxon>Spermatophyta</taxon>
        <taxon>Magnoliopsida</taxon>
        <taxon>eudicotyledons</taxon>
        <taxon>Gunneridae</taxon>
        <taxon>Pentapetalae</taxon>
        <taxon>asterids</taxon>
        <taxon>campanulids</taxon>
        <taxon>Asterales</taxon>
        <taxon>Asteraceae</taxon>
        <taxon>Asteroideae</taxon>
        <taxon>Anthemideae</taxon>
        <taxon>Anthemidinae</taxon>
        <taxon>Tanacetum</taxon>
    </lineage>
</organism>
<proteinExistence type="predicted"/>
<protein>
    <submittedName>
        <fullName evidence="1">RNA-directed DNA polymerase, eukaryota, reverse transcriptase zinc-binding domain protein</fullName>
    </submittedName>
</protein>
<name>A0A6L2LSN9_TANCI</name>
<dbReference type="GO" id="GO:0003964">
    <property type="term" value="F:RNA-directed DNA polymerase activity"/>
    <property type="evidence" value="ECO:0007669"/>
    <property type="project" value="UniProtKB-KW"/>
</dbReference>
<reference evidence="1" key="1">
    <citation type="journal article" date="2019" name="Sci. Rep.">
        <title>Draft genome of Tanacetum cinerariifolium, the natural source of mosquito coil.</title>
        <authorList>
            <person name="Yamashiro T."/>
            <person name="Shiraishi A."/>
            <person name="Satake H."/>
            <person name="Nakayama K."/>
        </authorList>
    </citation>
    <scope>NUCLEOTIDE SEQUENCE</scope>
</reference>
<accession>A0A6L2LSN9</accession>
<dbReference type="EMBL" id="BKCJ010004938">
    <property type="protein sequence ID" value="GEU63957.1"/>
    <property type="molecule type" value="Genomic_DNA"/>
</dbReference>
<dbReference type="PANTHER" id="PTHR33116">
    <property type="entry name" value="REVERSE TRANSCRIPTASE ZINC-BINDING DOMAIN-CONTAINING PROTEIN-RELATED-RELATED"/>
    <property type="match status" value="1"/>
</dbReference>
<keyword evidence="1" id="KW-0548">Nucleotidyltransferase</keyword>
<comment type="caution">
    <text evidence="1">The sequence shown here is derived from an EMBL/GenBank/DDBJ whole genome shotgun (WGS) entry which is preliminary data.</text>
</comment>
<dbReference type="PANTHER" id="PTHR33116:SF84">
    <property type="entry name" value="RNA-DIRECTED DNA POLYMERASE"/>
    <property type="match status" value="1"/>
</dbReference>
<keyword evidence="1" id="KW-0695">RNA-directed DNA polymerase</keyword>
<sequence length="154" mass="17406">MINMIVTTPVNVTRASVTNTVANHAENQKNSMGIVLRVILCHEDKESIRVIKDALKDFSEVFGLQPNLSKSTVFFGNVNYGEQRSILKVLPFKIGSLPAKYLGVPLITKRLGEEDCKHLVDMVKNKVNDWKNKFLYYAGRMQLIAFVLGSMQIY</sequence>